<proteinExistence type="predicted"/>
<dbReference type="InterPro" id="IPR013103">
    <property type="entry name" value="RVT_2"/>
</dbReference>
<sequence length="217" mass="24843">MDLKIESIEKNITWELTKLPKGANVIGVKWIYKTKYNEKANKKWNVFQLDVKSAFLHGELAEDIYVYQPLGYQKGGDDMVYKLKKALYELRQAPRAWYIDSKILIVSLYVDDLIYTGNDNQMMEAFKDSMEKKCAMTDLGKMKYFLGIEVTQSNEGIFICQQKYAAEILSRFGMDSCNKVCSPIVPGCKLAKNENGKASDARLYKQMVGSLMYLLAT</sequence>
<feature type="domain" description="Reverse transcriptase Ty1/copia-type" evidence="1">
    <location>
        <begin position="40"/>
        <end position="98"/>
    </location>
</feature>
<dbReference type="InterPro" id="IPR043502">
    <property type="entry name" value="DNA/RNA_pol_sf"/>
</dbReference>
<dbReference type="Proteomes" id="UP000265520">
    <property type="component" value="Unassembled WGS sequence"/>
</dbReference>
<accession>A0A392N5Z7</accession>
<dbReference type="SUPFAM" id="SSF56672">
    <property type="entry name" value="DNA/RNA polymerases"/>
    <property type="match status" value="1"/>
</dbReference>
<name>A0A392N5Z7_9FABA</name>
<dbReference type="Pfam" id="PF07727">
    <property type="entry name" value="RVT_2"/>
    <property type="match status" value="2"/>
</dbReference>
<gene>
    <name evidence="2" type="ORF">A2U01_0016205</name>
</gene>
<protein>
    <submittedName>
        <fullName evidence="2">Copia-type polyprotein</fullName>
    </submittedName>
</protein>
<evidence type="ECO:0000259" key="1">
    <source>
        <dbReference type="Pfam" id="PF07727"/>
    </source>
</evidence>
<keyword evidence="3" id="KW-1185">Reference proteome</keyword>
<dbReference type="EMBL" id="LXQA010029266">
    <property type="protein sequence ID" value="MCH95230.1"/>
    <property type="molecule type" value="Genomic_DNA"/>
</dbReference>
<dbReference type="AlphaFoldDB" id="A0A392N5Z7"/>
<organism evidence="2 3">
    <name type="scientific">Trifolium medium</name>
    <dbReference type="NCBI Taxonomy" id="97028"/>
    <lineage>
        <taxon>Eukaryota</taxon>
        <taxon>Viridiplantae</taxon>
        <taxon>Streptophyta</taxon>
        <taxon>Embryophyta</taxon>
        <taxon>Tracheophyta</taxon>
        <taxon>Spermatophyta</taxon>
        <taxon>Magnoliopsida</taxon>
        <taxon>eudicotyledons</taxon>
        <taxon>Gunneridae</taxon>
        <taxon>Pentapetalae</taxon>
        <taxon>rosids</taxon>
        <taxon>fabids</taxon>
        <taxon>Fabales</taxon>
        <taxon>Fabaceae</taxon>
        <taxon>Papilionoideae</taxon>
        <taxon>50 kb inversion clade</taxon>
        <taxon>NPAAA clade</taxon>
        <taxon>Hologalegina</taxon>
        <taxon>IRL clade</taxon>
        <taxon>Trifolieae</taxon>
        <taxon>Trifolium</taxon>
    </lineage>
</organism>
<comment type="caution">
    <text evidence="2">The sequence shown here is derived from an EMBL/GenBank/DDBJ whole genome shotgun (WGS) entry which is preliminary data.</text>
</comment>
<evidence type="ECO:0000313" key="2">
    <source>
        <dbReference type="EMBL" id="MCH95230.1"/>
    </source>
</evidence>
<reference evidence="2 3" key="1">
    <citation type="journal article" date="2018" name="Front. Plant Sci.">
        <title>Red Clover (Trifolium pratense) and Zigzag Clover (T. medium) - A Picture of Genomic Similarities and Differences.</title>
        <authorList>
            <person name="Dluhosova J."/>
            <person name="Istvanek J."/>
            <person name="Nedelnik J."/>
            <person name="Repkova J."/>
        </authorList>
    </citation>
    <scope>NUCLEOTIDE SEQUENCE [LARGE SCALE GENOMIC DNA]</scope>
    <source>
        <strain evidence="3">cv. 10/8</strain>
        <tissue evidence="2">Leaf</tissue>
    </source>
</reference>
<feature type="non-terminal residue" evidence="2">
    <location>
        <position position="217"/>
    </location>
</feature>
<evidence type="ECO:0000313" key="3">
    <source>
        <dbReference type="Proteomes" id="UP000265520"/>
    </source>
</evidence>
<feature type="domain" description="Reverse transcriptase Ty1/copia-type" evidence="1">
    <location>
        <begin position="102"/>
        <end position="185"/>
    </location>
</feature>